<dbReference type="PROSITE" id="PS00109">
    <property type="entry name" value="PROTEIN_KINASE_TYR"/>
    <property type="match status" value="1"/>
</dbReference>
<keyword evidence="29" id="KW-1185">Reference proteome</keyword>
<evidence type="ECO:0000259" key="24">
    <source>
        <dbReference type="PROSITE" id="PS50001"/>
    </source>
</evidence>
<dbReference type="Pfam" id="PF07714">
    <property type="entry name" value="PK_Tyr_Ser-Thr"/>
    <property type="match status" value="2"/>
</dbReference>
<dbReference type="InterPro" id="IPR000719">
    <property type="entry name" value="Prot_kinase_dom"/>
</dbReference>
<name>A0A9N9MLG8_9CUCU</name>
<dbReference type="SUPFAM" id="SSF57440">
    <property type="entry name" value="Kringle-like"/>
    <property type="match status" value="4"/>
</dbReference>
<dbReference type="InterPro" id="IPR008266">
    <property type="entry name" value="Tyr_kinase_AS"/>
</dbReference>
<dbReference type="PROSITE" id="PS50001">
    <property type="entry name" value="SH2"/>
    <property type="match status" value="1"/>
</dbReference>
<keyword evidence="13 23" id="KW-0472">Membrane</keyword>
<dbReference type="SMART" id="SM00295">
    <property type="entry name" value="B41"/>
    <property type="match status" value="1"/>
</dbReference>
<dbReference type="GO" id="GO:0071944">
    <property type="term" value="C:cell periphery"/>
    <property type="evidence" value="ECO:0007669"/>
    <property type="project" value="UniProtKB-ARBA"/>
</dbReference>
<feature type="domain" description="Kringle" evidence="27">
    <location>
        <begin position="545"/>
        <end position="636"/>
    </location>
</feature>
<dbReference type="Gene3D" id="3.30.505.10">
    <property type="entry name" value="SH2 domain"/>
    <property type="match status" value="1"/>
</dbReference>
<dbReference type="PROSITE" id="PS00021">
    <property type="entry name" value="KRINGLE_1"/>
    <property type="match status" value="2"/>
</dbReference>
<dbReference type="Pfam" id="PF00051">
    <property type="entry name" value="Kringle"/>
    <property type="match status" value="4"/>
</dbReference>
<evidence type="ECO:0000256" key="6">
    <source>
        <dbReference type="ARBA" id="ARBA00022692"/>
    </source>
</evidence>
<dbReference type="InterPro" id="IPR000980">
    <property type="entry name" value="SH2"/>
</dbReference>
<feature type="transmembrane region" description="Helical" evidence="23">
    <location>
        <begin position="1693"/>
        <end position="1714"/>
    </location>
</feature>
<evidence type="ECO:0000256" key="4">
    <source>
        <dbReference type="ARBA" id="ARBA00022572"/>
    </source>
</evidence>
<feature type="domain" description="Protein kinase" evidence="25">
    <location>
        <begin position="2086"/>
        <end position="2359"/>
    </location>
</feature>
<dbReference type="GO" id="GO:0035556">
    <property type="term" value="P:intracellular signal transduction"/>
    <property type="evidence" value="ECO:0007669"/>
    <property type="project" value="TreeGrafter"/>
</dbReference>
<dbReference type="PANTHER" id="PTHR45807:SF7">
    <property type="entry name" value="TYROSINE-PROTEIN KINASE HOPSCOTCH"/>
    <property type="match status" value="1"/>
</dbReference>
<dbReference type="PROSITE" id="PS50011">
    <property type="entry name" value="PROTEIN_KINASE_DOM"/>
    <property type="match status" value="2"/>
</dbReference>
<dbReference type="InterPro" id="IPR036860">
    <property type="entry name" value="SH2_dom_sf"/>
</dbReference>
<dbReference type="Pfam" id="PF00090">
    <property type="entry name" value="TSP_1"/>
    <property type="match status" value="1"/>
</dbReference>
<dbReference type="InterPro" id="IPR013806">
    <property type="entry name" value="Kringle-like"/>
</dbReference>
<evidence type="ECO:0000256" key="19">
    <source>
        <dbReference type="ARBA" id="ARBA00051245"/>
    </source>
</evidence>
<keyword evidence="6 23" id="KW-0812">Transmembrane</keyword>
<dbReference type="FunFam" id="2.20.100.10:FF:000001">
    <property type="entry name" value="semaphorin-5A isoform X1"/>
    <property type="match status" value="1"/>
</dbReference>
<dbReference type="PROSITE" id="PS50057">
    <property type="entry name" value="FERM_3"/>
    <property type="match status" value="1"/>
</dbReference>
<dbReference type="CDD" id="cd00192">
    <property type="entry name" value="PTKc"/>
    <property type="match status" value="1"/>
</dbReference>
<dbReference type="CDD" id="cd09921">
    <property type="entry name" value="SH2_Jak_family"/>
    <property type="match status" value="1"/>
</dbReference>
<evidence type="ECO:0000256" key="13">
    <source>
        <dbReference type="ARBA" id="ARBA00023136"/>
    </source>
</evidence>
<dbReference type="InterPro" id="IPR000001">
    <property type="entry name" value="Kringle"/>
</dbReference>
<dbReference type="SUPFAM" id="SSF56112">
    <property type="entry name" value="Protein kinase-like (PK-like)"/>
    <property type="match status" value="2"/>
</dbReference>
<dbReference type="Gene3D" id="2.40.20.10">
    <property type="entry name" value="Plasminogen Kringle 4"/>
    <property type="match status" value="4"/>
</dbReference>
<dbReference type="GO" id="GO:0005524">
    <property type="term" value="F:ATP binding"/>
    <property type="evidence" value="ECO:0007669"/>
    <property type="project" value="UniProtKB-UniRule"/>
</dbReference>
<keyword evidence="15" id="KW-1015">Disulfide bond</keyword>
<dbReference type="InterPro" id="IPR019748">
    <property type="entry name" value="FERM_central"/>
</dbReference>
<dbReference type="PANTHER" id="PTHR45807">
    <property type="entry name" value="TYROSINE-PROTEIN KINASE HOPSCOTCH"/>
    <property type="match status" value="1"/>
</dbReference>
<evidence type="ECO:0008006" key="30">
    <source>
        <dbReference type="Google" id="ProtNLM"/>
    </source>
</evidence>
<evidence type="ECO:0000313" key="28">
    <source>
        <dbReference type="EMBL" id="CAG9764695.1"/>
    </source>
</evidence>
<feature type="domain" description="Kringle" evidence="27">
    <location>
        <begin position="464"/>
        <end position="538"/>
    </location>
</feature>
<dbReference type="SMART" id="SM00130">
    <property type="entry name" value="KR"/>
    <property type="match status" value="4"/>
</dbReference>
<feature type="domain" description="Protein kinase" evidence="25">
    <location>
        <begin position="1687"/>
        <end position="1966"/>
    </location>
</feature>
<dbReference type="InterPro" id="IPR011009">
    <property type="entry name" value="Kinase-like_dom_sf"/>
</dbReference>
<dbReference type="InterPro" id="IPR019749">
    <property type="entry name" value="Band_41_domain"/>
</dbReference>
<evidence type="ECO:0000256" key="1">
    <source>
        <dbReference type="ARBA" id="ARBA00004167"/>
    </source>
</evidence>
<evidence type="ECO:0000256" key="7">
    <source>
        <dbReference type="ARBA" id="ARBA00022737"/>
    </source>
</evidence>
<comment type="catalytic activity">
    <reaction evidence="18">
        <text>L-tyrosyl-[protein] + ATP = O-phospho-L-tyrosyl-[protein] + ADP + H(+)</text>
        <dbReference type="Rhea" id="RHEA:10596"/>
        <dbReference type="Rhea" id="RHEA-COMP:10136"/>
        <dbReference type="Rhea" id="RHEA-COMP:20101"/>
        <dbReference type="ChEBI" id="CHEBI:15378"/>
        <dbReference type="ChEBI" id="CHEBI:30616"/>
        <dbReference type="ChEBI" id="CHEBI:46858"/>
        <dbReference type="ChEBI" id="CHEBI:61978"/>
        <dbReference type="ChEBI" id="CHEBI:456216"/>
        <dbReference type="EC" id="2.7.10.1"/>
    </reaction>
</comment>
<evidence type="ECO:0000259" key="26">
    <source>
        <dbReference type="PROSITE" id="PS50057"/>
    </source>
</evidence>
<dbReference type="GO" id="GO:0019221">
    <property type="term" value="P:cytokine-mediated signaling pathway"/>
    <property type="evidence" value="ECO:0007669"/>
    <property type="project" value="TreeGrafter"/>
</dbReference>
<dbReference type="InterPro" id="IPR036383">
    <property type="entry name" value="TSP1_rpt_sf"/>
</dbReference>
<dbReference type="InterPro" id="IPR001245">
    <property type="entry name" value="Ser-Thr/Tyr_kinase_cat_dom"/>
</dbReference>
<dbReference type="SMART" id="SM00219">
    <property type="entry name" value="TyrKc"/>
    <property type="match status" value="2"/>
</dbReference>
<keyword evidence="4 20" id="KW-0420">Kringle</keyword>
<evidence type="ECO:0000256" key="16">
    <source>
        <dbReference type="ARBA" id="ARBA00023170"/>
    </source>
</evidence>
<dbReference type="SUPFAM" id="SSF48726">
    <property type="entry name" value="Immunoglobulin"/>
    <property type="match status" value="1"/>
</dbReference>
<dbReference type="OrthoDB" id="1915767at2759"/>
<dbReference type="SMART" id="SM00209">
    <property type="entry name" value="TSP1"/>
    <property type="match status" value="1"/>
</dbReference>
<feature type="domain" description="Kringle" evidence="27">
    <location>
        <begin position="1040"/>
        <end position="1124"/>
    </location>
</feature>
<accession>A0A9N9MLG8</accession>
<evidence type="ECO:0000256" key="11">
    <source>
        <dbReference type="ARBA" id="ARBA00022989"/>
    </source>
</evidence>
<dbReference type="GO" id="GO:0012505">
    <property type="term" value="C:endomembrane system"/>
    <property type="evidence" value="ECO:0007669"/>
    <property type="project" value="UniProtKB-SubCell"/>
</dbReference>
<keyword evidence="12 21" id="KW-0727">SH2 domain</keyword>
<dbReference type="GO" id="GO:0009887">
    <property type="term" value="P:animal organ morphogenesis"/>
    <property type="evidence" value="ECO:0007669"/>
    <property type="project" value="UniProtKB-ARBA"/>
</dbReference>
<dbReference type="EMBL" id="OU892278">
    <property type="protein sequence ID" value="CAG9764695.1"/>
    <property type="molecule type" value="Genomic_DNA"/>
</dbReference>
<dbReference type="SUPFAM" id="SSF82895">
    <property type="entry name" value="TSP-1 type 1 repeat"/>
    <property type="match status" value="1"/>
</dbReference>
<dbReference type="InterPro" id="IPR041155">
    <property type="entry name" value="FERM_F1"/>
</dbReference>
<gene>
    <name evidence="28" type="ORF">CEUTPL_LOCUS5328</name>
</gene>
<dbReference type="GO" id="GO:0016020">
    <property type="term" value="C:membrane"/>
    <property type="evidence" value="ECO:0007669"/>
    <property type="project" value="UniProtKB-SubCell"/>
</dbReference>
<evidence type="ECO:0000256" key="15">
    <source>
        <dbReference type="ARBA" id="ARBA00023157"/>
    </source>
</evidence>
<dbReference type="InterPro" id="IPR000299">
    <property type="entry name" value="FERM_domain"/>
</dbReference>
<keyword evidence="5" id="KW-0808">Transferase</keyword>
<dbReference type="InterPro" id="IPR000884">
    <property type="entry name" value="TSP1_rpt"/>
</dbReference>
<dbReference type="GO" id="GO:0005126">
    <property type="term" value="F:cytokine receptor binding"/>
    <property type="evidence" value="ECO:0007669"/>
    <property type="project" value="TreeGrafter"/>
</dbReference>
<dbReference type="InterPro" id="IPR051286">
    <property type="entry name" value="JAK"/>
</dbReference>
<dbReference type="Pfam" id="PF21990">
    <property type="entry name" value="SH2_1"/>
    <property type="match status" value="1"/>
</dbReference>
<dbReference type="CDD" id="cd14473">
    <property type="entry name" value="FERM_B-lobe"/>
    <property type="match status" value="1"/>
</dbReference>
<dbReference type="InterPro" id="IPR013783">
    <property type="entry name" value="Ig-like_fold"/>
</dbReference>
<dbReference type="GO" id="GO:0002009">
    <property type="term" value="P:morphogenesis of an epithelium"/>
    <property type="evidence" value="ECO:0007669"/>
    <property type="project" value="UniProtKB-ARBA"/>
</dbReference>
<evidence type="ECO:0000256" key="9">
    <source>
        <dbReference type="ARBA" id="ARBA00022777"/>
    </source>
</evidence>
<dbReference type="Pfam" id="PF18379">
    <property type="entry name" value="FERM_F1"/>
    <property type="match status" value="1"/>
</dbReference>
<organism evidence="28 29">
    <name type="scientific">Ceutorhynchus assimilis</name>
    <name type="common">cabbage seed weevil</name>
    <dbReference type="NCBI Taxonomy" id="467358"/>
    <lineage>
        <taxon>Eukaryota</taxon>
        <taxon>Metazoa</taxon>
        <taxon>Ecdysozoa</taxon>
        <taxon>Arthropoda</taxon>
        <taxon>Hexapoda</taxon>
        <taxon>Insecta</taxon>
        <taxon>Pterygota</taxon>
        <taxon>Neoptera</taxon>
        <taxon>Endopterygota</taxon>
        <taxon>Coleoptera</taxon>
        <taxon>Polyphaga</taxon>
        <taxon>Cucujiformia</taxon>
        <taxon>Curculionidae</taxon>
        <taxon>Ceutorhynchinae</taxon>
        <taxon>Ceutorhynchus</taxon>
    </lineage>
</organism>
<evidence type="ECO:0000313" key="29">
    <source>
        <dbReference type="Proteomes" id="UP001152799"/>
    </source>
</evidence>
<evidence type="ECO:0000256" key="8">
    <source>
        <dbReference type="ARBA" id="ARBA00022741"/>
    </source>
</evidence>
<keyword evidence="14" id="KW-0829">Tyrosine-protein kinase</keyword>
<keyword evidence="11 23" id="KW-1133">Transmembrane helix</keyword>
<dbReference type="PROSITE" id="PS00107">
    <property type="entry name" value="PROTEIN_KINASE_ATP"/>
    <property type="match status" value="1"/>
</dbReference>
<feature type="domain" description="SH2" evidence="24">
    <location>
        <begin position="322"/>
        <end position="419"/>
    </location>
</feature>
<dbReference type="PROSITE" id="PS50070">
    <property type="entry name" value="KRINGLE_2"/>
    <property type="match status" value="4"/>
</dbReference>
<dbReference type="Proteomes" id="UP001152799">
    <property type="component" value="Chromosome 2"/>
</dbReference>
<evidence type="ECO:0000256" key="17">
    <source>
        <dbReference type="ARBA" id="ARBA00023180"/>
    </source>
</evidence>
<keyword evidence="7" id="KW-0677">Repeat</keyword>
<evidence type="ECO:0000256" key="3">
    <source>
        <dbReference type="ARBA" id="ARBA00022553"/>
    </source>
</evidence>
<dbReference type="GO" id="GO:0030182">
    <property type="term" value="P:neuron differentiation"/>
    <property type="evidence" value="ECO:0007669"/>
    <property type="project" value="UniProtKB-ARBA"/>
</dbReference>
<evidence type="ECO:0000256" key="12">
    <source>
        <dbReference type="ARBA" id="ARBA00022999"/>
    </source>
</evidence>
<comment type="catalytic activity">
    <reaction evidence="19">
        <text>L-tyrosyl-[protein] + ATP = O-phospho-L-tyrosyl-[protein] + ADP + H(+)</text>
        <dbReference type="Rhea" id="RHEA:10596"/>
        <dbReference type="Rhea" id="RHEA-COMP:10136"/>
        <dbReference type="Rhea" id="RHEA-COMP:20101"/>
        <dbReference type="ChEBI" id="CHEBI:15378"/>
        <dbReference type="ChEBI" id="CHEBI:30616"/>
        <dbReference type="ChEBI" id="CHEBI:46858"/>
        <dbReference type="ChEBI" id="CHEBI:61978"/>
        <dbReference type="ChEBI" id="CHEBI:456216"/>
        <dbReference type="EC" id="2.7.10.2"/>
    </reaction>
</comment>
<dbReference type="SUPFAM" id="SSF55550">
    <property type="entry name" value="SH2 domain"/>
    <property type="match status" value="1"/>
</dbReference>
<keyword evidence="16" id="KW-0675">Receptor</keyword>
<evidence type="ECO:0000256" key="18">
    <source>
        <dbReference type="ARBA" id="ARBA00051243"/>
    </source>
</evidence>
<reference evidence="28" key="1">
    <citation type="submission" date="2022-01" db="EMBL/GenBank/DDBJ databases">
        <authorList>
            <person name="King R."/>
        </authorList>
    </citation>
    <scope>NUCLEOTIDE SEQUENCE</scope>
</reference>
<evidence type="ECO:0000256" key="22">
    <source>
        <dbReference type="PROSITE-ProRule" id="PRU10141"/>
    </source>
</evidence>
<dbReference type="Gene3D" id="2.60.40.10">
    <property type="entry name" value="Immunoglobulins"/>
    <property type="match status" value="1"/>
</dbReference>
<dbReference type="GO" id="GO:0004715">
    <property type="term" value="F:non-membrane spanning protein tyrosine kinase activity"/>
    <property type="evidence" value="ECO:0007669"/>
    <property type="project" value="UniProtKB-EC"/>
</dbReference>
<dbReference type="FunFam" id="1.10.510.10:FF:001512">
    <property type="entry name" value="Receptor tyrosine-protein kinase erbB-2"/>
    <property type="match status" value="1"/>
</dbReference>
<keyword evidence="9" id="KW-0418">Kinase</keyword>
<dbReference type="CDD" id="cd00108">
    <property type="entry name" value="KR"/>
    <property type="match status" value="2"/>
</dbReference>
<comment type="subcellular location">
    <subcellularLocation>
        <location evidence="2">Endomembrane system</location>
    </subcellularLocation>
    <subcellularLocation>
        <location evidence="1">Membrane</location>
        <topology evidence="1">Single-pass membrane protein</topology>
    </subcellularLocation>
</comment>
<dbReference type="Gene3D" id="1.10.510.10">
    <property type="entry name" value="Transferase(Phosphotransferase) domain 1"/>
    <property type="match status" value="2"/>
</dbReference>
<evidence type="ECO:0000256" key="5">
    <source>
        <dbReference type="ARBA" id="ARBA00022679"/>
    </source>
</evidence>
<evidence type="ECO:0000256" key="14">
    <source>
        <dbReference type="ARBA" id="ARBA00023137"/>
    </source>
</evidence>
<evidence type="ECO:0000256" key="23">
    <source>
        <dbReference type="SAM" id="Phobius"/>
    </source>
</evidence>
<feature type="binding site" evidence="22">
    <location>
        <position position="2122"/>
    </location>
    <ligand>
        <name>ATP</name>
        <dbReference type="ChEBI" id="CHEBI:30616"/>
    </ligand>
</feature>
<dbReference type="Gene3D" id="2.20.100.10">
    <property type="entry name" value="Thrombospondin type-1 (TSP1) repeat"/>
    <property type="match status" value="1"/>
</dbReference>
<dbReference type="InterPro" id="IPR036179">
    <property type="entry name" value="Ig-like_dom_sf"/>
</dbReference>
<dbReference type="GO" id="GO:0050793">
    <property type="term" value="P:regulation of developmental process"/>
    <property type="evidence" value="ECO:0007669"/>
    <property type="project" value="UniProtKB-ARBA"/>
</dbReference>
<dbReference type="GO" id="GO:0005829">
    <property type="term" value="C:cytosol"/>
    <property type="evidence" value="ECO:0007669"/>
    <property type="project" value="TreeGrafter"/>
</dbReference>
<dbReference type="InterPro" id="IPR020635">
    <property type="entry name" value="Tyr_kinase_cat_dom"/>
</dbReference>
<keyword evidence="10 22" id="KW-0067">ATP-binding</keyword>
<dbReference type="PROSITE" id="PS50092">
    <property type="entry name" value="TSP1"/>
    <property type="match status" value="1"/>
</dbReference>
<keyword evidence="3" id="KW-0597">Phosphoprotein</keyword>
<feature type="domain" description="FERM" evidence="26">
    <location>
        <begin position="6"/>
        <end position="303"/>
    </location>
</feature>
<proteinExistence type="predicted"/>
<evidence type="ECO:0000256" key="21">
    <source>
        <dbReference type="PROSITE-ProRule" id="PRU00191"/>
    </source>
</evidence>
<dbReference type="GO" id="GO:0048468">
    <property type="term" value="P:cell development"/>
    <property type="evidence" value="ECO:0007669"/>
    <property type="project" value="UniProtKB-ARBA"/>
</dbReference>
<dbReference type="GO" id="GO:0004714">
    <property type="term" value="F:transmembrane receptor protein tyrosine kinase activity"/>
    <property type="evidence" value="ECO:0007669"/>
    <property type="project" value="UniProtKB-EC"/>
</dbReference>
<sequence length="2362" mass="270825">MSDPTLIINLALDNEKVKTVPYNASTTAEDVCIIICKHLNIGTLARHLFALRVTGKATYLMPNASFRDKNANLDFRIRFKVAHVSKLKKFDINAYNYYFQQARNDVLENKIPDLVYEKYRRELLGLGITDMYRVMLEKGISREVVESEYKKYVPKDVLKKHAFFIKKPIHDHLVQLEKHSRLDASFVKAQYINQLDLIAPEYLSETYKAMTDLDGTLATIVIKISPPHIKDPGIRYCLEAKKDQWTLMCTIEELGFISIRNDGAIEISRLNGIPINLKFHSISVMWSFITLLDGYYRLTCKWTFNLCHDLETPSLRKLHLMKCHGPVGGEFSYAKLEAKTSNKFGCFIIRESETSYNTYYIDICVRDSSKPKTFKLERIKDDEFIFHDDVTRYKSIQQLIQSYNDPEANIYLKECLPPSEYDVSPLLLCRSDSLKGDALTDSSSLHQLIPDGPVCINYKDLQVYKGDIAKTESNVRCQTWTSNNPHKVDDSLIDEKFPFSSKKASKNYCRNPDKKSTGLWCYTMNPDLMDETCSVPLCSFSECRLTGPGMEYGGSLDKAVSDRRCLKWDKERKRVLVNGNYTRIEKFPHTNFPDTSRSKAKKYCRNPDGDIGGPWCFVENEESGYMEKEYCDIPFCYDPECSVFTKNYDTYMHYTDFNDDFDSASARLVLSVLALPLTGKEISDLGIGIEIFISNTQSALRFGNKDRPEYEPTPGILTSTNYTTFTLNWDRGFITFGVEGQVKPIFLAEMKTKNTLMGFQKDKFDFYAVQGTNVLWNFPFCLDDYECDVQTTTGGQFQQFWPMRQKDIVFDLHTHIRAFHSASILFTPSPTIDYPYFKIVFFGPNNYTRFTIKEYPEAAEQVLKEFQVENIVDYWQWREFSISFFANSLQIYMKKATGMHSLLESTNEIFRVLRWFSVSSDNTVAHWTFFCPPPRFAQPPIALLPNCAINVKEPNYNGTQDITRRGLPCLPWSGQKMIPDDVSGLFTNPSLALESRNYCRDPQSAGEGTFCYTLDQSTTKKEVKRKFCHVRNCKSDQCKMAGTGNDFIGQVEVTRSGRKCDAWDVHPGTVHEKYMYSFNDSSFADMKSKDAKNFCRNPSRDISGSWCYTLDPDIVQDVCNVKDCDRPEEFIIITSTNQNGRKLYILPQWKEEGIHGGLRFSLKEWNPDLLSGIIFSFYPRDLSSELALTIGAEMNEKVELRLDGKLIESKTYPHLVTAGLWNDFWLQIRKGEIMFGFKGVPTSLFEWKQPDIENAFEPMFLAYYSMFNLMPIGVFFENKDECHTENTTDNNFLKFFPIGLYSESENVVHTNLSLKMRGYGQTWISLLWVVNSLEAYQILIDTVKGMLGFYIVVTPPRGKTGEIFLAVEKQVANLLYTDKWTHYYLTWTERIFDIRVTWSANCEPLDLDGPPIDGGWSQWSPWTCTVSCGGGEGFRTRTCSNPHPNIFGRLCKGNPTATGRCNDFPCGDISPETLEKIRKNLRKAAYSYVIDEDSSVLLVNDNVILAIVNKESPEAYFEWTLNGVLIKPNERVLFQGDSVLIKSAKPSDAGIYVSMVYRINGQRVILKLITLAVRAKTFDVDTRATWSYTLQCHSVILGYVYADLSLKLLQNDKVYLDHGLTTLAAVNSHILDPLNRSNTGEWKCLVEQKDLKLKWITNLVKINVKKRPNLFTHLMEDKLTAPLFKYFKNEKTIGWALLFIVLSIILNNLLLFSIGQRKEGFRKITHVYRGMWKVTRGKKIEIALKFLKQESQERHIKDYLNLVGQWAFLKSSSIVRLFGIAFSVNDISLVMEYFKLGPLDQYLRNNKGIIKTVDLIEVTCNLASALWHLKENDIVHGKIRCRKLMVNSHEENAFTVKLADPGIHTNYDPGEVHWIPVECYTNLDKRSTAADVWAMATTLYEIFTYGKEMPEIDHMQTIRWYLTGKRLPQPPGCPDEIYTLMTECWNADPHRRKQPQEISRDVNQLLYQVYNSRKKHPYDTVGKSSITVSSSQSLNSNMTDATDVFELISASDPEISSTRSASSLSDSGSQQWLLQSQNLVNFDPDLGDSRDFSMMFSNLTFSTATTSLDSLNSLQSIFELDDNCHVVLNGRIGQGFYGDVFRGMLQDLSNDTCEPITVAVKKLKSFAVSTCVQDFEREISIMKKLKHSNIVEILGVLREPDLLLVMEYVPHGSLQSYLKINKEKMKTKQLLKYAADITMGMDYLGTRNVVHRDLAARNILVLDENHVKISDFGLAQFMGTNDYYILKSPHRELPIKWYAPESLAEGKFSVKSDVWSYGVTLFEMFNFGEDPPTLGNIDKMPEGQEQQVLLSAIQSGARFPCPEHCPQSIYVSLMRPCWEADPHERPTFKQLTQQIENLIGRY</sequence>
<dbReference type="GO" id="GO:0007259">
    <property type="term" value="P:cell surface receptor signaling pathway via JAK-STAT"/>
    <property type="evidence" value="ECO:0007669"/>
    <property type="project" value="TreeGrafter"/>
</dbReference>
<dbReference type="InterPro" id="IPR017441">
    <property type="entry name" value="Protein_kinase_ATP_BS"/>
</dbReference>
<dbReference type="PRINTS" id="PR00109">
    <property type="entry name" value="TYRKINASE"/>
</dbReference>
<protein>
    <recommendedName>
        <fullName evidence="30">Non-specific protein-tyrosine kinase</fullName>
    </recommendedName>
</protein>
<keyword evidence="8 22" id="KW-0547">Nucleotide-binding</keyword>
<evidence type="ECO:0000259" key="27">
    <source>
        <dbReference type="PROSITE" id="PS50070"/>
    </source>
</evidence>
<evidence type="ECO:0000256" key="10">
    <source>
        <dbReference type="ARBA" id="ARBA00022840"/>
    </source>
</evidence>
<evidence type="ECO:0000256" key="20">
    <source>
        <dbReference type="PROSITE-ProRule" id="PRU00121"/>
    </source>
</evidence>
<keyword evidence="17" id="KW-0325">Glycoprotein</keyword>
<dbReference type="InterPro" id="IPR018056">
    <property type="entry name" value="Kringle_CS"/>
</dbReference>
<evidence type="ECO:0000259" key="25">
    <source>
        <dbReference type="PROSITE" id="PS50011"/>
    </source>
</evidence>
<evidence type="ECO:0000256" key="2">
    <source>
        <dbReference type="ARBA" id="ARBA00004308"/>
    </source>
</evidence>
<dbReference type="GO" id="GO:0051130">
    <property type="term" value="P:positive regulation of cellular component organization"/>
    <property type="evidence" value="ECO:0007669"/>
    <property type="project" value="UniProtKB-ARBA"/>
</dbReference>
<feature type="domain" description="Kringle" evidence="27">
    <location>
        <begin position="955"/>
        <end position="1033"/>
    </location>
</feature>
<dbReference type="InterPro" id="IPR038178">
    <property type="entry name" value="Kringle_sf"/>
</dbReference>
<comment type="caution">
    <text evidence="20">Lacks conserved residue(s) required for the propagation of feature annotation.</text>
</comment>